<accession>A0ABY4YCY3</accession>
<keyword evidence="3" id="KW-0614">Plasmid</keyword>
<geneLocation type="plasmid" evidence="3 4">
    <name>pLlyPCM2298_1</name>
</geneLocation>
<keyword evidence="4" id="KW-1185">Reference proteome</keyword>
<feature type="compositionally biased region" description="Low complexity" evidence="1">
    <location>
        <begin position="831"/>
        <end position="842"/>
    </location>
</feature>
<sequence>MFRGTLPKSLNDLVIITGHRGMGVTEKPRHQFFENVTSYPENSLEAFTIALGYGIHSIECDIHVSQDGEPMVIHGSKIAPYADLISTQGMDEKSQALLKEWLLCIPSEQVDPKSISLDDTLQVEKFTTKVLQSCFSLKSYDVEIEKTRLEGRSNFFDELNSKEKIALSSTERQVIIDKKDSLLKTNPQRHQIPTLTQLLHLLYDKNKARSKTPQPNIKLNIELKGKGSAIASIFALLEFYEQTPDAKEHVKPEDIIFLGKREVGEISIANAMLKNHTNFEVSSHFEVPELFNHFMKTDSPSKKKVMLKYHSERALLNLVVNLFAPHAPFNRPEISDFTRNTILLMAYLKAGGKPGDFLNFLKSIETPYPSIENFLVLKNVPLQLKHLANNAECKEQDNSYWNKRRKKEVKCKRALEDLAQLNSCLIAASTEDDYLKIKMRDLFANHLKHTVTQIKTRLDTYNTKKKNSADESECSEDIQFHVILQMITNQLKRCKTNLMLSTGDLFGVENLIPEDPDFNIKEGIVEITSGAKSNIKEALIEYQYDGIDISLFDYCGSVLDALEEAITEGKLDRDKLILGASASNWRAAKIDNTEETTQKNIKNPYEVPKRALDVVKVTQVPLLVKVDEPGCFHHLKNELARLEMAMELEKQIPAPTRGPLDSNNDDPFTYVDTVSASISDTRDNDNLFTLTNTSENLSPPTSDPRNSHTNHLFTPVNALNCFSPPLSGSHSESRLTRINSKNPARPYLPTFLSGAINRVQSDLSSATSGDKLGWFTTSSVLDNSLFDAGNVYVKQTTLGNKQRFEPCRKPPRGTRKNNQTEEVQACEGAETESSMSASTAKK</sequence>
<feature type="domain" description="GP-PDE" evidence="2">
    <location>
        <begin position="38"/>
        <end position="228"/>
    </location>
</feature>
<dbReference type="Proteomes" id="UP001057474">
    <property type="component" value="Plasmid pLlyPCM2298_1"/>
</dbReference>
<evidence type="ECO:0000256" key="1">
    <source>
        <dbReference type="SAM" id="MobiDB-lite"/>
    </source>
</evidence>
<reference evidence="3" key="1">
    <citation type="submission" date="2021-03" db="EMBL/GenBank/DDBJ databases">
        <title>Legionella lytica PCM 2298.</title>
        <authorList>
            <person name="Koper P."/>
        </authorList>
    </citation>
    <scope>NUCLEOTIDE SEQUENCE</scope>
    <source>
        <strain evidence="3">PCM 2298</strain>
        <plasmid evidence="3">pLlyPCM2298_1</plasmid>
    </source>
</reference>
<proteinExistence type="predicted"/>
<dbReference type="InterPro" id="IPR017946">
    <property type="entry name" value="PLC-like_Pdiesterase_TIM-brl"/>
</dbReference>
<dbReference type="Pfam" id="PF03009">
    <property type="entry name" value="GDPD"/>
    <property type="match status" value="1"/>
</dbReference>
<evidence type="ECO:0000313" key="4">
    <source>
        <dbReference type="Proteomes" id="UP001057474"/>
    </source>
</evidence>
<feature type="region of interest" description="Disordered" evidence="1">
    <location>
        <begin position="803"/>
        <end position="842"/>
    </location>
</feature>
<evidence type="ECO:0000313" key="3">
    <source>
        <dbReference type="EMBL" id="USQ15302.1"/>
    </source>
</evidence>
<evidence type="ECO:0000259" key="2">
    <source>
        <dbReference type="Pfam" id="PF03009"/>
    </source>
</evidence>
<dbReference type="InterPro" id="IPR030395">
    <property type="entry name" value="GP_PDE_dom"/>
</dbReference>
<gene>
    <name evidence="3" type="ORF">J2N86_15180</name>
</gene>
<dbReference type="PROSITE" id="PS50007">
    <property type="entry name" value="PIPLC_X_DOMAIN"/>
    <property type="match status" value="1"/>
</dbReference>
<protein>
    <recommendedName>
        <fullName evidence="2">GP-PDE domain-containing protein</fullName>
    </recommendedName>
</protein>
<dbReference type="RefSeq" id="WP_252582540.1">
    <property type="nucleotide sequence ID" value="NZ_CP071528.1"/>
</dbReference>
<organism evidence="3 4">
    <name type="scientific">Legionella lytica</name>
    <dbReference type="NCBI Taxonomy" id="96232"/>
    <lineage>
        <taxon>Bacteria</taxon>
        <taxon>Pseudomonadati</taxon>
        <taxon>Pseudomonadota</taxon>
        <taxon>Gammaproteobacteria</taxon>
        <taxon>Legionellales</taxon>
        <taxon>Legionellaceae</taxon>
        <taxon>Legionella</taxon>
    </lineage>
</organism>
<dbReference type="PANTHER" id="PTHR43805:SF1">
    <property type="entry name" value="GP-PDE DOMAIN-CONTAINING PROTEIN"/>
    <property type="match status" value="1"/>
</dbReference>
<dbReference type="EMBL" id="CP071528">
    <property type="protein sequence ID" value="USQ15302.1"/>
    <property type="molecule type" value="Genomic_DNA"/>
</dbReference>
<name>A0ABY4YCY3_9GAMM</name>
<dbReference type="SUPFAM" id="SSF51695">
    <property type="entry name" value="PLC-like phosphodiesterases"/>
    <property type="match status" value="1"/>
</dbReference>
<dbReference type="PANTHER" id="PTHR43805">
    <property type="entry name" value="GLYCEROPHOSPHORYL DIESTER PHOSPHODIESTERASE"/>
    <property type="match status" value="1"/>
</dbReference>
<dbReference type="Gene3D" id="3.20.20.190">
    <property type="entry name" value="Phosphatidylinositol (PI) phosphodiesterase"/>
    <property type="match status" value="1"/>
</dbReference>